<feature type="domain" description="Thioredoxin-like fold" evidence="2">
    <location>
        <begin position="192"/>
        <end position="369"/>
    </location>
</feature>
<keyword evidence="1" id="KW-1133">Transmembrane helix</keyword>
<sequence length="378" mass="39269">MLRVSQRLRIRGSLPVRMEGMSDTQLPAPPPHPYAAPVRRPSRALAISAMALGLAALLTVAVTPLMSGSFAVLGSVIGIAAVICGVIALVLRQPVLYSVVGLAAGALAIVVALVIGMLSIGSLFADAVQDDRRAEGSATESPGPADPESTAVVWPQNMSTGGIVFSGKDQDVRRSDAPADNATPAPLTASDLDSPALIRVYVDYRCPYCAKFEQANAATLDAVLEQDAAAIELHPLTFLDRVSEGSYYSSRAAGTLACLAEAQPEVAWDANAALMSEDVQPAEGGPGLDNDAIISAIEDAVGPLHAEARTCITEERFVPFAQALSEWVFANPVPGAVDPSLGVTGTPFVVVDGVPYPGDPADTEAFRAFLVEQGLALK</sequence>
<feature type="transmembrane region" description="Helical" evidence="1">
    <location>
        <begin position="98"/>
        <end position="124"/>
    </location>
</feature>
<protein>
    <submittedName>
        <fullName evidence="3">Thioredoxin-like protein</fullName>
    </submittedName>
</protein>
<evidence type="ECO:0000259" key="2">
    <source>
        <dbReference type="Pfam" id="PF13462"/>
    </source>
</evidence>
<dbReference type="EMBL" id="SNYA01000005">
    <property type="protein sequence ID" value="TDP91666.1"/>
    <property type="molecule type" value="Genomic_DNA"/>
</dbReference>
<name>A0A4R6RZE3_9MICO</name>
<proteinExistence type="predicted"/>
<keyword evidence="1" id="KW-0812">Transmembrane</keyword>
<evidence type="ECO:0000313" key="3">
    <source>
        <dbReference type="EMBL" id="TDP91666.1"/>
    </source>
</evidence>
<evidence type="ECO:0000313" key="4">
    <source>
        <dbReference type="Proteomes" id="UP000295601"/>
    </source>
</evidence>
<dbReference type="OrthoDB" id="117402at2"/>
<comment type="caution">
    <text evidence="3">The sequence shown here is derived from an EMBL/GenBank/DDBJ whole genome shotgun (WGS) entry which is preliminary data.</text>
</comment>
<organism evidence="3 4">
    <name type="scientific">Leucobacter luti</name>
    <dbReference type="NCBI Taxonomy" id="340320"/>
    <lineage>
        <taxon>Bacteria</taxon>
        <taxon>Bacillati</taxon>
        <taxon>Actinomycetota</taxon>
        <taxon>Actinomycetes</taxon>
        <taxon>Micrococcales</taxon>
        <taxon>Microbacteriaceae</taxon>
        <taxon>Leucobacter</taxon>
    </lineage>
</organism>
<feature type="transmembrane region" description="Helical" evidence="1">
    <location>
        <begin position="44"/>
        <end position="64"/>
    </location>
</feature>
<evidence type="ECO:0000256" key="1">
    <source>
        <dbReference type="SAM" id="Phobius"/>
    </source>
</evidence>
<dbReference type="Pfam" id="PF13462">
    <property type="entry name" value="Thioredoxin_4"/>
    <property type="match status" value="1"/>
</dbReference>
<dbReference type="SUPFAM" id="SSF52833">
    <property type="entry name" value="Thioredoxin-like"/>
    <property type="match status" value="1"/>
</dbReference>
<dbReference type="InterPro" id="IPR012336">
    <property type="entry name" value="Thioredoxin-like_fold"/>
</dbReference>
<dbReference type="CDD" id="cd02972">
    <property type="entry name" value="DsbA_family"/>
    <property type="match status" value="1"/>
</dbReference>
<dbReference type="Proteomes" id="UP000295601">
    <property type="component" value="Unassembled WGS sequence"/>
</dbReference>
<reference evidence="3 4" key="1">
    <citation type="submission" date="2019-03" db="EMBL/GenBank/DDBJ databases">
        <title>Genomic analyses of the natural microbiome of Caenorhabditis elegans.</title>
        <authorList>
            <person name="Samuel B."/>
        </authorList>
    </citation>
    <scope>NUCLEOTIDE SEQUENCE [LARGE SCALE GENOMIC DNA]</scope>
    <source>
        <strain evidence="3 4">JUb18</strain>
    </source>
</reference>
<dbReference type="Gene3D" id="3.40.30.10">
    <property type="entry name" value="Glutaredoxin"/>
    <property type="match status" value="1"/>
</dbReference>
<dbReference type="AlphaFoldDB" id="A0A4R6RZE3"/>
<dbReference type="InterPro" id="IPR036249">
    <property type="entry name" value="Thioredoxin-like_sf"/>
</dbReference>
<gene>
    <name evidence="3" type="ORF">EDF62_2285</name>
</gene>
<keyword evidence="4" id="KW-1185">Reference proteome</keyword>
<keyword evidence="1" id="KW-0472">Membrane</keyword>
<feature type="transmembrane region" description="Helical" evidence="1">
    <location>
        <begin position="70"/>
        <end position="91"/>
    </location>
</feature>
<accession>A0A4R6RZE3</accession>